<name>A0A0P6AP79_9CRUS</name>
<dbReference type="PANTHER" id="PTHR10337:SF6">
    <property type="entry name" value="CENTROSOMAL PROTEIN OF 152 KDA"/>
    <property type="match status" value="1"/>
</dbReference>
<dbReference type="PANTHER" id="PTHR10337">
    <property type="entry name" value="SHC TRANSFORMING PROTEIN"/>
    <property type="match status" value="1"/>
</dbReference>
<accession>A0A0P6AP79</accession>
<feature type="compositionally biased region" description="Acidic residues" evidence="2">
    <location>
        <begin position="63"/>
        <end position="74"/>
    </location>
</feature>
<feature type="compositionally biased region" description="Polar residues" evidence="2">
    <location>
        <begin position="89"/>
        <end position="100"/>
    </location>
</feature>
<feature type="coiled-coil region" evidence="1">
    <location>
        <begin position="232"/>
        <end position="346"/>
    </location>
</feature>
<organism evidence="3 4">
    <name type="scientific">Daphnia magna</name>
    <dbReference type="NCBI Taxonomy" id="35525"/>
    <lineage>
        <taxon>Eukaryota</taxon>
        <taxon>Metazoa</taxon>
        <taxon>Ecdysozoa</taxon>
        <taxon>Arthropoda</taxon>
        <taxon>Crustacea</taxon>
        <taxon>Branchiopoda</taxon>
        <taxon>Diplostraca</taxon>
        <taxon>Cladocera</taxon>
        <taxon>Anomopoda</taxon>
        <taxon>Daphniidae</taxon>
        <taxon>Daphnia</taxon>
    </lineage>
</organism>
<dbReference type="GO" id="GO:0007099">
    <property type="term" value="P:centriole replication"/>
    <property type="evidence" value="ECO:0007669"/>
    <property type="project" value="TreeGrafter"/>
</dbReference>
<keyword evidence="4" id="KW-1185">Reference proteome</keyword>
<feature type="region of interest" description="Disordered" evidence="2">
    <location>
        <begin position="120"/>
        <end position="145"/>
    </location>
</feature>
<feature type="coiled-coil region" evidence="1">
    <location>
        <begin position="592"/>
        <end position="626"/>
    </location>
</feature>
<dbReference type="AlphaFoldDB" id="A0A0P6AP79"/>
<dbReference type="InterPro" id="IPR051235">
    <property type="entry name" value="CEP152/SHC-Transforming"/>
</dbReference>
<feature type="coiled-coil region" evidence="1">
    <location>
        <begin position="508"/>
        <end position="556"/>
    </location>
</feature>
<reference evidence="3 4" key="1">
    <citation type="submission" date="2016-03" db="EMBL/GenBank/DDBJ databases">
        <title>EvidentialGene: Evidence-directed Construction of Genes on Genomes.</title>
        <authorList>
            <person name="Gilbert D.G."/>
            <person name="Choi J.-H."/>
            <person name="Mockaitis K."/>
            <person name="Colbourne J."/>
            <person name="Pfrender M."/>
        </authorList>
    </citation>
    <scope>NUCLEOTIDE SEQUENCE [LARGE SCALE GENOMIC DNA]</scope>
    <source>
        <strain evidence="3 4">Xinb3</strain>
        <tissue evidence="3">Complete organism</tissue>
    </source>
</reference>
<proteinExistence type="predicted"/>
<evidence type="ECO:0000313" key="4">
    <source>
        <dbReference type="Proteomes" id="UP000076858"/>
    </source>
</evidence>
<feature type="compositionally biased region" description="Acidic residues" evidence="2">
    <location>
        <begin position="35"/>
        <end position="45"/>
    </location>
</feature>
<dbReference type="EMBL" id="LRGB01000115">
    <property type="protein sequence ID" value="KZS20786.1"/>
    <property type="molecule type" value="Genomic_DNA"/>
</dbReference>
<feature type="compositionally biased region" description="Basic and acidic residues" evidence="2">
    <location>
        <begin position="75"/>
        <end position="88"/>
    </location>
</feature>
<feature type="coiled-coil region" evidence="1">
    <location>
        <begin position="387"/>
        <end position="472"/>
    </location>
</feature>
<feature type="region of interest" description="Disordered" evidence="2">
    <location>
        <begin position="17"/>
        <end position="100"/>
    </location>
</feature>
<sequence length="907" mass="104505">MDTNGISLYNVGTSLDLDALTQGGPQNNNNHHDEDDTDDDGEEEEIQQRNAELRDLLTNAFDDLIEEDESDFEATDQHLSRLHSEKSQEFQSDSSKQNISQGQEYLGDSLHSPIHRRQNEDMPESLHQDIPADSESNKSFSTWSKNNHKKNCVRFSPLEESKTNSYRPSWNRSNEEEIEKHYLSSGLNSQAELEILYAARGTEISKLNSEIHHLHHKVALLEGEKTGMKMTLETSERIVQESRQDNLRLKEEIAALNQRVKEVIETNQNLISKLQAAENNAISLERQLLDLNLLQANHRDANRQDNLLSGIKARYDNDLRSLRDELNRLRTELDYKNENISTLERKLRDVTEMHERTLTERAANLQEFNRALDQQRILREQRDTLTSATLLDQLSRAQEEIERLKKERISQNLSDSMSQMRLGTNRDHPDVKQSDRIISSLEQRLQTSEKNVKQLEEKIYQLQKEKEALNHELSTIAKTPAQSTDQDSKLGTELNNVKELYLAVCREKDSLEDQLQQMDSGRKELDEEKKHLLQELEEVNRKMEENLNRHKAMIEANWDAKMQTAVQEHVARARLEWLKEKTSGHVDDLVHVEKSLGELQCLRESMDALRHERDVLQNELMKRQQQLKVERHLLREKFEVEKKNLIKTWQEKVAAASLVAADKSESQQPEKSLITATADAMARLRQQCEDEKLSIIASYEKQIVEMQSNSSTPLTLQMASSARSAQSALDWKLDLSKIKMCLKNYQQVPTDLLHNLDSAIQKMETSRLCDQKVIQEQAEKYKHLKRRVRDYQNYVNDKLAKHKAERQRSEDYFRTVISDLLNRVNSELQLLEQDRANVNRATNVAPKVPAARAAVAFRTPTASTPLASQSGGLHSLPASTFAQGIDDLQQQVNLYVRGLTNFGSTNK</sequence>
<dbReference type="GO" id="GO:0005813">
    <property type="term" value="C:centrosome"/>
    <property type="evidence" value="ECO:0007669"/>
    <property type="project" value="TreeGrafter"/>
</dbReference>
<evidence type="ECO:0000256" key="1">
    <source>
        <dbReference type="SAM" id="Coils"/>
    </source>
</evidence>
<dbReference type="OrthoDB" id="269872at2759"/>
<gene>
    <name evidence="3" type="ORF">APZ42_012436</name>
</gene>
<protein>
    <submittedName>
        <fullName evidence="3">Uncharacterized protein</fullName>
    </submittedName>
</protein>
<comment type="caution">
    <text evidence="3">The sequence shown here is derived from an EMBL/GenBank/DDBJ whole genome shotgun (WGS) entry which is preliminary data.</text>
</comment>
<evidence type="ECO:0000313" key="3">
    <source>
        <dbReference type="EMBL" id="KZS20786.1"/>
    </source>
</evidence>
<dbReference type="STRING" id="35525.A0A0P6AP79"/>
<dbReference type="Proteomes" id="UP000076858">
    <property type="component" value="Unassembled WGS sequence"/>
</dbReference>
<evidence type="ECO:0000256" key="2">
    <source>
        <dbReference type="SAM" id="MobiDB-lite"/>
    </source>
</evidence>
<keyword evidence="1" id="KW-0175">Coiled coil</keyword>